<dbReference type="AlphaFoldDB" id="A0A9P0XKM7"/>
<reference evidence="8" key="1">
    <citation type="submission" date="2022-05" db="EMBL/GenBank/DDBJ databases">
        <authorList>
            <person name="Okamura Y."/>
        </authorList>
    </citation>
    <scope>NUCLEOTIDE SEQUENCE</scope>
</reference>
<name>A0A9P0XKM7_PIEBR</name>
<evidence type="ECO:0008006" key="10">
    <source>
        <dbReference type="Google" id="ProtNLM"/>
    </source>
</evidence>
<evidence type="ECO:0000256" key="5">
    <source>
        <dbReference type="ARBA" id="ARBA00023136"/>
    </source>
</evidence>
<dbReference type="GO" id="GO:0005886">
    <property type="term" value="C:plasma membrane"/>
    <property type="evidence" value="ECO:0007669"/>
    <property type="project" value="TreeGrafter"/>
</dbReference>
<feature type="transmembrane region" description="Helical" evidence="7">
    <location>
        <begin position="200"/>
        <end position="220"/>
    </location>
</feature>
<feature type="transmembrane region" description="Helical" evidence="7">
    <location>
        <begin position="160"/>
        <end position="180"/>
    </location>
</feature>
<evidence type="ECO:0000256" key="6">
    <source>
        <dbReference type="ARBA" id="ARBA00023170"/>
    </source>
</evidence>
<dbReference type="Proteomes" id="UP001152562">
    <property type="component" value="Unassembled WGS sequence"/>
</dbReference>
<evidence type="ECO:0000256" key="3">
    <source>
        <dbReference type="ARBA" id="ARBA00022692"/>
    </source>
</evidence>
<dbReference type="EMBL" id="CALOZG010000087">
    <property type="protein sequence ID" value="CAH4038715.1"/>
    <property type="molecule type" value="Genomic_DNA"/>
</dbReference>
<comment type="similarity">
    <text evidence="2">Belongs to the G-protein coupled receptor 2 family. Adhesion G-protein coupled receptor (ADGR) subfamily.</text>
</comment>
<dbReference type="Gene3D" id="1.20.1070.10">
    <property type="entry name" value="Rhodopsin 7-helix transmembrane proteins"/>
    <property type="match status" value="1"/>
</dbReference>
<dbReference type="PANTHER" id="PTHR45930">
    <property type="entry name" value="G-PROTEIN COUPLED RECEPTOR 124-LIKE PROTEIN"/>
    <property type="match status" value="1"/>
</dbReference>
<dbReference type="Pfam" id="PF00002">
    <property type="entry name" value="7tm_2"/>
    <property type="match status" value="1"/>
</dbReference>
<dbReference type="OrthoDB" id="10031018at2759"/>
<dbReference type="InterPro" id="IPR000832">
    <property type="entry name" value="GPCR_2_secretin-like"/>
</dbReference>
<gene>
    <name evidence="8" type="ORF">PIBRA_LOCUS14224</name>
</gene>
<dbReference type="InterPro" id="IPR051963">
    <property type="entry name" value="Adhesion_GPCR_A"/>
</dbReference>
<protein>
    <recommendedName>
        <fullName evidence="10">G-protein coupled receptors family 2 profile 2 domain-containing protein</fullName>
    </recommendedName>
</protein>
<keyword evidence="9" id="KW-1185">Reference proteome</keyword>
<evidence type="ECO:0000313" key="8">
    <source>
        <dbReference type="EMBL" id="CAH4038715.1"/>
    </source>
</evidence>
<accession>A0A9P0XKM7</accession>
<evidence type="ECO:0000313" key="9">
    <source>
        <dbReference type="Proteomes" id="UP001152562"/>
    </source>
</evidence>
<organism evidence="8 9">
    <name type="scientific">Pieris brassicae</name>
    <name type="common">White butterfly</name>
    <name type="synonym">Large white butterfly</name>
    <dbReference type="NCBI Taxonomy" id="7116"/>
    <lineage>
        <taxon>Eukaryota</taxon>
        <taxon>Metazoa</taxon>
        <taxon>Ecdysozoa</taxon>
        <taxon>Arthropoda</taxon>
        <taxon>Hexapoda</taxon>
        <taxon>Insecta</taxon>
        <taxon>Pterygota</taxon>
        <taxon>Neoptera</taxon>
        <taxon>Endopterygota</taxon>
        <taxon>Lepidoptera</taxon>
        <taxon>Glossata</taxon>
        <taxon>Ditrysia</taxon>
        <taxon>Papilionoidea</taxon>
        <taxon>Pieridae</taxon>
        <taxon>Pierinae</taxon>
        <taxon>Pieris</taxon>
    </lineage>
</organism>
<evidence type="ECO:0000256" key="4">
    <source>
        <dbReference type="ARBA" id="ARBA00022989"/>
    </source>
</evidence>
<evidence type="ECO:0000256" key="1">
    <source>
        <dbReference type="ARBA" id="ARBA00004141"/>
    </source>
</evidence>
<dbReference type="PANTHER" id="PTHR45930:SF4">
    <property type="entry name" value="ADHESION G PROTEIN-COUPLED RECEPTOR A3"/>
    <property type="match status" value="1"/>
</dbReference>
<dbReference type="GO" id="GO:0004930">
    <property type="term" value="F:G protein-coupled receptor activity"/>
    <property type="evidence" value="ECO:0007669"/>
    <property type="project" value="InterPro"/>
</dbReference>
<keyword evidence="5 7" id="KW-0472">Membrane</keyword>
<keyword evidence="6" id="KW-0675">Receptor</keyword>
<comment type="subcellular location">
    <subcellularLocation>
        <location evidence="1">Membrane</location>
        <topology evidence="1">Multi-pass membrane protein</topology>
    </subcellularLocation>
</comment>
<evidence type="ECO:0000256" key="7">
    <source>
        <dbReference type="SAM" id="Phobius"/>
    </source>
</evidence>
<sequence length="276" mass="30667">MDECSIRGHRSKDYYGRSTKRDDMNMEITSPVVGFQLDKVSIRGELLEHIIITVRLLCGGGVEARAAVWEHATRRWTDNTTGNEHLDCDRVAIFLVHFRHLPDGGRHALPDSGRFDPLSISMLPSMSASNMYKWVMKTHGLVRTPEDEIPPDIPVQKPILGLYLVGWGIALIVCGISGAVNMKDYAGYSQCFLSTAPALSALFIPGVILLMILSILFLLIRCTIRNTNVQLSEGTQATENVDLEMWYPNQANEADSRSIKSGVDSVTEDVEHTPII</sequence>
<comment type="caution">
    <text evidence="8">The sequence shown here is derived from an EMBL/GenBank/DDBJ whole genome shotgun (WGS) entry which is preliminary data.</text>
</comment>
<keyword evidence="4 7" id="KW-1133">Transmembrane helix</keyword>
<evidence type="ECO:0000256" key="2">
    <source>
        <dbReference type="ARBA" id="ARBA00007343"/>
    </source>
</evidence>
<proteinExistence type="inferred from homology"/>
<keyword evidence="3 7" id="KW-0812">Transmembrane</keyword>
<dbReference type="GO" id="GO:0007166">
    <property type="term" value="P:cell surface receptor signaling pathway"/>
    <property type="evidence" value="ECO:0007669"/>
    <property type="project" value="TreeGrafter"/>
</dbReference>